<feature type="coiled-coil region" evidence="1">
    <location>
        <begin position="72"/>
        <end position="106"/>
    </location>
</feature>
<dbReference type="InterPro" id="IPR036366">
    <property type="entry name" value="PGBDSf"/>
</dbReference>
<accession>A0A1P8B4I3</accession>
<gene>
    <name evidence="4 6" type="primary">PTAC5</name>
    <name evidence="3 4" type="ordered locus">At4g13670</name>
    <name evidence="4" type="ORF">F18A5.60</name>
    <name evidence="4" type="ORF">F18A5_60</name>
</gene>
<dbReference type="SMR" id="A0A1P8B4I3"/>
<dbReference type="ExpressionAtlas" id="A0A1P8B4I3">
    <property type="expression patterns" value="baseline and differential"/>
</dbReference>
<dbReference type="Araport" id="AT4G13670"/>
<dbReference type="ProteomicsDB" id="211598"/>
<dbReference type="EMBL" id="CP002687">
    <property type="protein sequence ID" value="ANM66500.1"/>
    <property type="molecule type" value="Genomic_DNA"/>
</dbReference>
<evidence type="ECO:0007829" key="8">
    <source>
        <dbReference type="ProteomicsDB" id="A0A1P8B4I3"/>
    </source>
</evidence>
<keyword evidence="1" id="KW-0175">Coiled coil</keyword>
<organism evidence="4 5">
    <name type="scientific">Arabidopsis thaliana</name>
    <name type="common">Mouse-ear cress</name>
    <dbReference type="NCBI Taxonomy" id="3702"/>
    <lineage>
        <taxon>Eukaryota</taxon>
        <taxon>Viridiplantae</taxon>
        <taxon>Streptophyta</taxon>
        <taxon>Embryophyta</taxon>
        <taxon>Tracheophyta</taxon>
        <taxon>Spermatophyta</taxon>
        <taxon>Magnoliopsida</taxon>
        <taxon>eudicotyledons</taxon>
        <taxon>Gunneridae</taxon>
        <taxon>Pentapetalae</taxon>
        <taxon>rosids</taxon>
        <taxon>malvids</taxon>
        <taxon>Brassicales</taxon>
        <taxon>Brassicaceae</taxon>
        <taxon>Camelineae</taxon>
        <taxon>Arabidopsis</taxon>
    </lineage>
</organism>
<protein>
    <submittedName>
        <fullName evidence="4">Plastid transcriptionally active 5</fullName>
    </submittedName>
</protein>
<dbReference type="GO" id="GO:0009507">
    <property type="term" value="C:chloroplast"/>
    <property type="evidence" value="ECO:0007669"/>
    <property type="project" value="UniProtKB-ARBA"/>
</dbReference>
<evidence type="ECO:0000259" key="2">
    <source>
        <dbReference type="Pfam" id="PF01471"/>
    </source>
</evidence>
<keyword evidence="5" id="KW-1185">Reference proteome</keyword>
<keyword evidence="7 8" id="KW-1267">Proteomics identification</keyword>
<dbReference type="TAIR" id="AT4G13670">
    <property type="gene designation" value="PTAC5"/>
</dbReference>
<dbReference type="PANTHER" id="PTHR15852:SF16">
    <property type="entry name" value="PROTEIN DISULFIDE ISOMERASE PTAC5, CHLOROPLASTIC"/>
    <property type="match status" value="1"/>
</dbReference>
<evidence type="ECO:0000313" key="4">
    <source>
        <dbReference type="EMBL" id="ANM66500.1"/>
    </source>
</evidence>
<dbReference type="FunFam" id="1.10.101.10:FF:000028">
    <property type="entry name" value="Plastid transcriptionally active 5"/>
    <property type="match status" value="1"/>
</dbReference>
<dbReference type="SUPFAM" id="SSF47090">
    <property type="entry name" value="PGBD-like"/>
    <property type="match status" value="1"/>
</dbReference>
<reference evidence="5" key="2">
    <citation type="journal article" date="2017" name="Plant J.">
        <title>Araport11: a complete reannotation of the Arabidopsis thaliana reference genome.</title>
        <authorList>
            <person name="Cheng C.Y."/>
            <person name="Krishnakumar V."/>
            <person name="Chan A.P."/>
            <person name="Thibaud-Nissen F."/>
            <person name="Schobel S."/>
            <person name="Town C.D."/>
        </authorList>
    </citation>
    <scope>GENOME REANNOTATION</scope>
    <source>
        <strain evidence="5">cv. Columbia</strain>
    </source>
</reference>
<evidence type="ECO:0000256" key="1">
    <source>
        <dbReference type="SAM" id="Coils"/>
    </source>
</evidence>
<evidence type="ECO:0000313" key="6">
    <source>
        <dbReference type="TAIR" id="AT4G13670"/>
    </source>
</evidence>
<name>A0A1P8B4I3_ARATH</name>
<dbReference type="PANTHER" id="PTHR15852">
    <property type="entry name" value="PLASTID TRANSCRIPTIONALLY ACTIVE PROTEIN"/>
    <property type="match status" value="1"/>
</dbReference>
<dbReference type="InterPro" id="IPR036365">
    <property type="entry name" value="PGBD-like_sf"/>
</dbReference>
<dbReference type="Proteomes" id="UP000006548">
    <property type="component" value="Chromosome 4"/>
</dbReference>
<sequence length="350" mass="39816">MASSSLPLSLPFPLRSLTSTTRSLPFQCSPLFFSIPSSIVCFSTQNPDREEVRWLREEQRWIREEQRWIREEQRWIRERESLLQEISDLQLRIQSLESRNSQLGNSIPDTISNIAALLQVLKEKNRISESGLSATPMVLESTREQIVEEVEEEEKRVIIAEEKVRVSEPVKKIKRRILKVGSEGDDVQALQEALLKLGFYSGEEDMEFSSFSSGTASAVKTWQASLGVREDGVMTAELLQRLFMDEDVETDKDEASTMKKEEAGNGAVFTSVTQVPEKKQSIVKDQSDREVDVTQNRVFLLGENRWEDPSRLIGRNKPVDRSESTNTKTRCITCRGEGRLMCLGKSLLPG</sequence>
<dbReference type="Pfam" id="PF01471">
    <property type="entry name" value="PG_binding_1"/>
    <property type="match status" value="1"/>
</dbReference>
<evidence type="ECO:0000313" key="5">
    <source>
        <dbReference type="Proteomes" id="UP000006548"/>
    </source>
</evidence>
<proteinExistence type="evidence at protein level"/>
<dbReference type="GO" id="GO:0140096">
    <property type="term" value="F:catalytic activity, acting on a protein"/>
    <property type="evidence" value="ECO:0007669"/>
    <property type="project" value="UniProtKB-ARBA"/>
</dbReference>
<reference evidence="4 5" key="1">
    <citation type="journal article" date="1999" name="Nature">
        <title>Sequence and analysis of chromosome 4 of the plant Arabidopsis thaliana.</title>
        <authorList>
            <consortium name="EU"/>
            <consortium name="CSHL and WU Arabidopsis Sequencing Project"/>
            <person name="Mayer K."/>
            <person name="Schuller C."/>
            <person name="Wambutt R."/>
            <person name="Murphy G."/>
            <person name="Volckaert G."/>
            <person name="Pohl T."/>
            <person name="Dusterhoft A."/>
            <person name="Stiekema W."/>
            <person name="Entian K.D."/>
            <person name="Terryn N."/>
            <person name="Harris B."/>
            <person name="Ansorge W."/>
            <person name="Brandt P."/>
            <person name="Grivell L."/>
            <person name="Rieger M."/>
            <person name="Weichselgartner M."/>
            <person name="de Simone V."/>
            <person name="Obermaier B."/>
            <person name="Mache R."/>
            <person name="Muller M."/>
            <person name="Kreis M."/>
            <person name="Delseny M."/>
            <person name="Puigdomenech P."/>
            <person name="Watson M."/>
            <person name="Schmidtheini T."/>
            <person name="Reichert B."/>
            <person name="Portatelle D."/>
            <person name="Perez-Alonso M."/>
            <person name="Boutry M."/>
            <person name="Bancroft I."/>
            <person name="Vos P."/>
            <person name="Hoheisel J."/>
            <person name="Zimmermann W."/>
            <person name="Wedler H."/>
            <person name="Ridley P."/>
            <person name="Langham S.A."/>
            <person name="McCullagh B."/>
            <person name="Bilham L."/>
            <person name="Robben J."/>
            <person name="Van der Schueren J."/>
            <person name="Grymonprez B."/>
            <person name="Chuang Y.J."/>
            <person name="Vandenbussche F."/>
            <person name="Braeken M."/>
            <person name="Weltjens I."/>
            <person name="Voet M."/>
            <person name="Bastiaens I."/>
            <person name="Aert R."/>
            <person name="Defoor E."/>
            <person name="Weitzenegger T."/>
            <person name="Bothe G."/>
            <person name="Ramsperger U."/>
            <person name="Hilbert H."/>
            <person name="Braun M."/>
            <person name="Holzer E."/>
            <person name="Brandt A."/>
            <person name="Peters S."/>
            <person name="van Staveren M."/>
            <person name="Dirske W."/>
            <person name="Mooijman P."/>
            <person name="Klein Lankhorst R."/>
            <person name="Rose M."/>
            <person name="Hauf J."/>
            <person name="Kotter P."/>
            <person name="Berneiser S."/>
            <person name="Hempel S."/>
            <person name="Feldpausch M."/>
            <person name="Lamberth S."/>
            <person name="Van den Daele H."/>
            <person name="De Keyser A."/>
            <person name="Buysshaert C."/>
            <person name="Gielen J."/>
            <person name="Villarroel R."/>
            <person name="De Clercq R."/>
            <person name="Van Montagu M."/>
            <person name="Rogers J."/>
            <person name="Cronin A."/>
            <person name="Quail M."/>
            <person name="Bray-Allen S."/>
            <person name="Clark L."/>
            <person name="Doggett J."/>
            <person name="Hall S."/>
            <person name="Kay M."/>
            <person name="Lennard N."/>
            <person name="McLay K."/>
            <person name="Mayes R."/>
            <person name="Pettett A."/>
            <person name="Rajandream M.A."/>
            <person name="Lyne M."/>
            <person name="Benes V."/>
            <person name="Rechmann S."/>
            <person name="Borkova D."/>
            <person name="Blocker H."/>
            <person name="Scharfe M."/>
            <person name="Grimm M."/>
            <person name="Lohnert T.H."/>
            <person name="Dose S."/>
            <person name="de Haan M."/>
            <person name="Maarse A."/>
            <person name="Schafer M."/>
            <person name="Muller-Auer S."/>
            <person name="Gabel C."/>
            <person name="Fuchs M."/>
            <person name="Fartmann B."/>
            <person name="Granderath K."/>
            <person name="Dauner D."/>
            <person name="Herzl A."/>
            <person name="Neumann S."/>
            <person name="Argiriou A."/>
            <person name="Vitale D."/>
            <person name="Liguori R."/>
            <person name="Piravandi E."/>
            <person name="Massenet O."/>
            <person name="Quigley F."/>
            <person name="Clabauld G."/>
            <person name="Mundlein A."/>
            <person name="Felber R."/>
            <person name="Schnabl S."/>
            <person name="Hiller R."/>
            <person name="Schmidt W."/>
            <person name="Lecharny A."/>
            <person name="Aubourg S."/>
            <person name="Chefdor F."/>
            <person name="Cooke R."/>
            <person name="Berger C."/>
            <person name="Montfort A."/>
            <person name="Casacuberta E."/>
            <person name="Gibbons T."/>
            <person name="Weber N."/>
            <person name="Vandenbol M."/>
            <person name="Bargues M."/>
            <person name="Terol J."/>
            <person name="Torres A."/>
            <person name="Perez-Perez A."/>
            <person name="Purnelle B."/>
            <person name="Bent E."/>
            <person name="Johnson S."/>
            <person name="Tacon D."/>
            <person name="Jesse T."/>
            <person name="Heijnen L."/>
            <person name="Schwarz S."/>
            <person name="Scholler P."/>
            <person name="Heber S."/>
            <person name="Francs P."/>
            <person name="Bielke C."/>
            <person name="Frishman D."/>
            <person name="Haase D."/>
            <person name="Lemcke K."/>
            <person name="Mewes H.W."/>
            <person name="Stocker S."/>
            <person name="Zaccaria P."/>
            <person name="Bevan M."/>
            <person name="Wilson R.K."/>
            <person name="de la Bastide M."/>
            <person name="Habermann K."/>
            <person name="Parnell L."/>
            <person name="Dedhia N."/>
            <person name="Gnoj L."/>
            <person name="Schutz K."/>
            <person name="Huang E."/>
            <person name="Spiegel L."/>
            <person name="Sehkon M."/>
            <person name="Murray J."/>
            <person name="Sheet P."/>
            <person name="Cordes M."/>
            <person name="Abu-Threideh J."/>
            <person name="Stoneking T."/>
            <person name="Kalicki J."/>
            <person name="Graves T."/>
            <person name="Harmon G."/>
            <person name="Edwards J."/>
            <person name="Latreille P."/>
            <person name="Courtney L."/>
            <person name="Cloud J."/>
            <person name="Abbott A."/>
            <person name="Scott K."/>
            <person name="Johnson D."/>
            <person name="Minx P."/>
            <person name="Bentley D."/>
            <person name="Fulton B."/>
            <person name="Miller N."/>
            <person name="Greco T."/>
            <person name="Kemp K."/>
            <person name="Kramer J."/>
            <person name="Fulton L."/>
            <person name="Mardis E."/>
            <person name="Dante M."/>
            <person name="Pepin K."/>
            <person name="Hillier L."/>
            <person name="Nelson J."/>
            <person name="Spieth J."/>
            <person name="Ryan E."/>
            <person name="Andrews S."/>
            <person name="Geisel C."/>
            <person name="Layman D."/>
            <person name="Du H."/>
            <person name="Ali J."/>
            <person name="Berghoff A."/>
            <person name="Jones K."/>
            <person name="Drone K."/>
            <person name="Cotton M."/>
            <person name="Joshu C."/>
            <person name="Antonoiu B."/>
            <person name="Zidanic M."/>
            <person name="Strong C."/>
            <person name="Sun H."/>
            <person name="Lamar B."/>
            <person name="Yordan C."/>
            <person name="Ma P."/>
            <person name="Zhong J."/>
            <person name="Preston R."/>
            <person name="Vil D."/>
            <person name="Shekher M."/>
            <person name="Matero A."/>
            <person name="Shah R."/>
            <person name="Swaby I.K."/>
            <person name="O'Shaughnessy A."/>
            <person name="Rodriguez M."/>
            <person name="Hoffmann J."/>
            <person name="Till S."/>
            <person name="Granat S."/>
            <person name="Shohdy N."/>
            <person name="Hasegawa A."/>
            <person name="Hameed A."/>
            <person name="Lodhi M."/>
            <person name="Johnson A."/>
            <person name="Chen E."/>
            <person name="Marra M."/>
            <person name="Martienssen R."/>
            <person name="McCombie W.R."/>
        </authorList>
    </citation>
    <scope>NUCLEOTIDE SEQUENCE [LARGE SCALE GENOMIC DNA]</scope>
    <source>
        <strain evidence="5">cv. Columbia</strain>
    </source>
</reference>
<dbReference type="GeneID" id="827001"/>
<dbReference type="Gene3D" id="1.10.101.10">
    <property type="entry name" value="PGBD-like superfamily/PGBD"/>
    <property type="match status" value="1"/>
</dbReference>
<evidence type="ECO:0007829" key="7">
    <source>
        <dbReference type="PeptideAtlas" id="A0A1P8B4I3"/>
    </source>
</evidence>
<dbReference type="RefSeq" id="NP_001328391.1">
    <property type="nucleotide sequence ID" value="NM_001340873.1"/>
</dbReference>
<dbReference type="AlphaFoldDB" id="A0A1P8B4I3"/>
<feature type="domain" description="Peptidoglycan binding-like" evidence="2">
    <location>
        <begin position="184"/>
        <end position="242"/>
    </location>
</feature>
<dbReference type="InterPro" id="IPR002477">
    <property type="entry name" value="Peptidoglycan-bd-like"/>
</dbReference>
<evidence type="ECO:0000313" key="3">
    <source>
        <dbReference type="Araport" id="AT4G13670"/>
    </source>
</evidence>